<protein>
    <submittedName>
        <fullName evidence="1">Uncharacterized protein</fullName>
    </submittedName>
</protein>
<dbReference type="Proteomes" id="UP000805649">
    <property type="component" value="Unassembled WGS sequence"/>
</dbReference>
<sequence length="474" mass="52334">MKAAEWQKSPSNGHISDVGPEVSPYASPACTIYFKDGQPSTIPRDIVCVSNELVKICSEHNKIRLDKVPHQAGHVLVHYLHTGSWQTLYKRHPLSDYKTSTQFETSIHVYAAARAYGLPELADLAKDKIFGFAEALPALEAIVLGANACDLLPDDDLWFLAFIKRRIERLFENPGPSDQPVFLKCFHRASTYSKMLIKSMFWICMEKSALSKPAKGHNVPVFDAAASTTSSQLTPDSASEWKIASPMDPPPASESDSRPTREAIIASEPAATGCQIEAVVETRPEAPVLWEFGVEAHAETPAEPQPVPESEPFLEPEPAASTDWLLTEWSSHKTSKKNRKERIQLEYEPEIEAAGEARPEEPVVWKFEVETSAEHQPAAEPVAGTTVEAPEEPKVIGSTHWSWSTVEAAAEEAAPEDIPVSSKKDKKKKKKGKKPKLCCSSRTTHVVDGGWEDCSDCREFVGGLSTYYRAVTDQ</sequence>
<evidence type="ECO:0000313" key="1">
    <source>
        <dbReference type="EMBL" id="KAL0929305.1"/>
    </source>
</evidence>
<gene>
    <name evidence="1" type="ORF">CTRU02_215758</name>
</gene>
<proteinExistence type="predicted"/>
<accession>A0ACC3YBW3</accession>
<dbReference type="EMBL" id="VUJX02000019">
    <property type="protein sequence ID" value="KAL0929305.1"/>
    <property type="molecule type" value="Genomic_DNA"/>
</dbReference>
<reference evidence="1 2" key="1">
    <citation type="journal article" date="2020" name="Phytopathology">
        <title>Genome Sequence Resources of Colletotrichum truncatum, C. plurivorum, C. musicola, and C. sojae: Four Species Pathogenic to Soybean (Glycine max).</title>
        <authorList>
            <person name="Rogerio F."/>
            <person name="Boufleur T.R."/>
            <person name="Ciampi-Guillardi M."/>
            <person name="Sukno S.A."/>
            <person name="Thon M.R."/>
            <person name="Massola Junior N.S."/>
            <person name="Baroncelli R."/>
        </authorList>
    </citation>
    <scope>NUCLEOTIDE SEQUENCE [LARGE SCALE GENOMIC DNA]</scope>
    <source>
        <strain evidence="1 2">CMES1059</strain>
    </source>
</reference>
<keyword evidence="2" id="KW-1185">Reference proteome</keyword>
<evidence type="ECO:0000313" key="2">
    <source>
        <dbReference type="Proteomes" id="UP000805649"/>
    </source>
</evidence>
<organism evidence="1 2">
    <name type="scientific">Colletotrichum truncatum</name>
    <name type="common">Anthracnose fungus</name>
    <name type="synonym">Colletotrichum capsici</name>
    <dbReference type="NCBI Taxonomy" id="5467"/>
    <lineage>
        <taxon>Eukaryota</taxon>
        <taxon>Fungi</taxon>
        <taxon>Dikarya</taxon>
        <taxon>Ascomycota</taxon>
        <taxon>Pezizomycotina</taxon>
        <taxon>Sordariomycetes</taxon>
        <taxon>Hypocreomycetidae</taxon>
        <taxon>Glomerellales</taxon>
        <taxon>Glomerellaceae</taxon>
        <taxon>Colletotrichum</taxon>
        <taxon>Colletotrichum truncatum species complex</taxon>
    </lineage>
</organism>
<name>A0ACC3YBW3_COLTU</name>
<comment type="caution">
    <text evidence="1">The sequence shown here is derived from an EMBL/GenBank/DDBJ whole genome shotgun (WGS) entry which is preliminary data.</text>
</comment>